<feature type="transmembrane region" description="Helical" evidence="1">
    <location>
        <begin position="102"/>
        <end position="119"/>
    </location>
</feature>
<dbReference type="AlphaFoldDB" id="A0A645E8X0"/>
<proteinExistence type="predicted"/>
<organism evidence="2">
    <name type="scientific">bioreactor metagenome</name>
    <dbReference type="NCBI Taxonomy" id="1076179"/>
    <lineage>
        <taxon>unclassified sequences</taxon>
        <taxon>metagenomes</taxon>
        <taxon>ecological metagenomes</taxon>
    </lineage>
</organism>
<evidence type="ECO:0000313" key="2">
    <source>
        <dbReference type="EMBL" id="MPM98230.1"/>
    </source>
</evidence>
<dbReference type="Gene3D" id="3.40.50.720">
    <property type="entry name" value="NAD(P)-binding Rossmann-like Domain"/>
    <property type="match status" value="1"/>
</dbReference>
<gene>
    <name evidence="2" type="ORF">SDC9_145414</name>
</gene>
<accession>A0A645E8X0</accession>
<feature type="transmembrane region" description="Helical" evidence="1">
    <location>
        <begin position="6"/>
        <end position="30"/>
    </location>
</feature>
<keyword evidence="1" id="KW-0812">Transmembrane</keyword>
<comment type="caution">
    <text evidence="2">The sequence shown here is derived from an EMBL/GenBank/DDBJ whole genome shotgun (WGS) entry which is preliminary data.</text>
</comment>
<reference evidence="2" key="1">
    <citation type="submission" date="2019-08" db="EMBL/GenBank/DDBJ databases">
        <authorList>
            <person name="Kucharzyk K."/>
            <person name="Murdoch R.W."/>
            <person name="Higgins S."/>
            <person name="Loffler F."/>
        </authorList>
    </citation>
    <scope>NUCLEOTIDE SEQUENCE</scope>
</reference>
<keyword evidence="1" id="KW-1133">Transmembrane helix</keyword>
<dbReference type="Gene3D" id="3.90.180.10">
    <property type="entry name" value="Medium-chain alcohol dehydrogenases, catalytic domain"/>
    <property type="match status" value="1"/>
</dbReference>
<protein>
    <submittedName>
        <fullName evidence="2">Uncharacterized protein</fullName>
    </submittedName>
</protein>
<dbReference type="EMBL" id="VSSQ01044411">
    <property type="protein sequence ID" value="MPM98230.1"/>
    <property type="molecule type" value="Genomic_DNA"/>
</dbReference>
<keyword evidence="1" id="KW-0472">Membrane</keyword>
<evidence type="ECO:0000256" key="1">
    <source>
        <dbReference type="SAM" id="Phobius"/>
    </source>
</evidence>
<name>A0A645E8X0_9ZZZZ</name>
<sequence length="229" mass="25334">MNINVAIGLFFLVALIYMLLISVFTILFRLTGLTQEKARFQVISLLTTSGFTTRESEIMLATLNRRRLSSQIMIIGYVFSVLIVSLIINLALSIPQSNASDFGAVTILISAAFVLLLILSRIKPIRSRFAHFIEKLARRALNSDRNKIVVLDFYHSHIIAQVFIKELTIQGVRIHSQLNFAAAIDLLASGRLDEPLRGLISAVYPLAEGAEAFAVAARGGDCFKVLVEI</sequence>
<feature type="transmembrane region" description="Helical" evidence="1">
    <location>
        <begin position="74"/>
        <end position="96"/>
    </location>
</feature>